<comment type="caution">
    <text evidence="4">The sequence shown here is derived from an EMBL/GenBank/DDBJ whole genome shotgun (WGS) entry which is preliminary data.</text>
</comment>
<organism evidence="4 5">
    <name type="scientific">Nocardioides pini</name>
    <dbReference type="NCBI Taxonomy" id="2975053"/>
    <lineage>
        <taxon>Bacteria</taxon>
        <taxon>Bacillati</taxon>
        <taxon>Actinomycetota</taxon>
        <taxon>Actinomycetes</taxon>
        <taxon>Propionibacteriales</taxon>
        <taxon>Nocardioidaceae</taxon>
        <taxon>Nocardioides</taxon>
    </lineage>
</organism>
<dbReference type="PANTHER" id="PTHR43877:SF2">
    <property type="entry name" value="AMINOALKYLPHOSPHONATE N-ACETYLTRANSFERASE-RELATED"/>
    <property type="match status" value="1"/>
</dbReference>
<dbReference type="Pfam" id="PF00583">
    <property type="entry name" value="Acetyltransf_1"/>
    <property type="match status" value="1"/>
</dbReference>
<dbReference type="InterPro" id="IPR050832">
    <property type="entry name" value="Bact_Acetyltransf"/>
</dbReference>
<reference evidence="4" key="1">
    <citation type="submission" date="2022-08" db="EMBL/GenBank/DDBJ databases">
        <title>Genome sequencing of Nocardioides sp. STR2.</title>
        <authorList>
            <person name="So Y."/>
        </authorList>
    </citation>
    <scope>NUCLEOTIDE SEQUENCE</scope>
    <source>
        <strain evidence="4">STR2</strain>
    </source>
</reference>
<sequence>MSPEIAPVDPADDAAFAAWHHVYGVSARHELGEVASPWQLEELRAMMQGGGTHSWSGAWSAVADGVTVGAGWLRTPLLDNLELAELDVHVLPAHRRRGTGSAVLAHLEDEARSRGRRVLTGLSAWPYDAGPDGEGAAGPGFARARGYELALPEVQRELRLPVADDLLTALAADAAGAHPAYTLRSWSGPVPDDLLQGWAEITSTLVTEAPTGELELEPEAVSTDAVREREDTLARQGRTKYNTVALSSSGEVVAYSDLATTVHEAGRAYQWGTLVRREHRGHRLGVAVKVANLRLLQGERPDVTRLTTYNAEVNSHMIAVNEALGFQPVARLGDFQKKLDP</sequence>
<evidence type="ECO:0000256" key="2">
    <source>
        <dbReference type="ARBA" id="ARBA00023315"/>
    </source>
</evidence>
<protein>
    <submittedName>
        <fullName evidence="4">GNAT family N-acetyltransferase</fullName>
    </submittedName>
</protein>
<dbReference type="CDD" id="cd04301">
    <property type="entry name" value="NAT_SF"/>
    <property type="match status" value="1"/>
</dbReference>
<dbReference type="Gene3D" id="3.40.630.30">
    <property type="match status" value="1"/>
</dbReference>
<keyword evidence="2" id="KW-0012">Acyltransferase</keyword>
<dbReference type="EMBL" id="JAPPUX010000001">
    <property type="protein sequence ID" value="MCY4725144.1"/>
    <property type="molecule type" value="Genomic_DNA"/>
</dbReference>
<dbReference type="InterPro" id="IPR016181">
    <property type="entry name" value="Acyl_CoA_acyltransferase"/>
</dbReference>
<gene>
    <name evidence="4" type="ORF">NYO98_02560</name>
</gene>
<evidence type="ECO:0000259" key="3">
    <source>
        <dbReference type="PROSITE" id="PS51186"/>
    </source>
</evidence>
<evidence type="ECO:0000313" key="4">
    <source>
        <dbReference type="EMBL" id="MCY4725144.1"/>
    </source>
</evidence>
<dbReference type="InterPro" id="IPR000182">
    <property type="entry name" value="GNAT_dom"/>
</dbReference>
<keyword evidence="1" id="KW-0808">Transferase</keyword>
<proteinExistence type="predicted"/>
<dbReference type="PROSITE" id="PS51186">
    <property type="entry name" value="GNAT"/>
    <property type="match status" value="1"/>
</dbReference>
<keyword evidence="5" id="KW-1185">Reference proteome</keyword>
<feature type="domain" description="N-acetyltransferase" evidence="3">
    <location>
        <begin position="3"/>
        <end position="161"/>
    </location>
</feature>
<accession>A0ABT4CAZ9</accession>
<dbReference type="PANTHER" id="PTHR43877">
    <property type="entry name" value="AMINOALKYLPHOSPHONATE N-ACETYLTRANSFERASE-RELATED-RELATED"/>
    <property type="match status" value="1"/>
</dbReference>
<dbReference type="RefSeq" id="WP_268109951.1">
    <property type="nucleotide sequence ID" value="NZ_JAPPUX010000001.1"/>
</dbReference>
<dbReference type="Proteomes" id="UP001074726">
    <property type="component" value="Unassembled WGS sequence"/>
</dbReference>
<name>A0ABT4CAZ9_9ACTN</name>
<dbReference type="SUPFAM" id="SSF55729">
    <property type="entry name" value="Acyl-CoA N-acyltransferases (Nat)"/>
    <property type="match status" value="2"/>
</dbReference>
<evidence type="ECO:0000256" key="1">
    <source>
        <dbReference type="ARBA" id="ARBA00022679"/>
    </source>
</evidence>
<evidence type="ECO:0000313" key="5">
    <source>
        <dbReference type="Proteomes" id="UP001074726"/>
    </source>
</evidence>